<proteinExistence type="inferred from homology"/>
<accession>A0A1E5VGJ0</accession>
<dbReference type="Proteomes" id="UP000095767">
    <property type="component" value="Unassembled WGS sequence"/>
</dbReference>
<dbReference type="STRING" id="888268.A0A1E5VGJ0"/>
<dbReference type="InterPro" id="IPR050592">
    <property type="entry name" value="GDSL_lipolytic_enzyme"/>
</dbReference>
<feature type="non-terminal residue" evidence="2">
    <location>
        <position position="1"/>
    </location>
</feature>
<name>A0A1E5VGJ0_9POAL</name>
<dbReference type="Pfam" id="PF00657">
    <property type="entry name" value="Lipase_GDSL"/>
    <property type="match status" value="1"/>
</dbReference>
<comment type="caution">
    <text evidence="2">The sequence shown here is derived from an EMBL/GenBank/DDBJ whole genome shotgun (WGS) entry which is preliminary data.</text>
</comment>
<reference evidence="2 3" key="1">
    <citation type="submission" date="2016-09" db="EMBL/GenBank/DDBJ databases">
        <title>The draft genome of Dichanthelium oligosanthes: A C3 panicoid grass species.</title>
        <authorList>
            <person name="Studer A.J."/>
            <person name="Schnable J.C."/>
            <person name="Brutnell T.P."/>
        </authorList>
    </citation>
    <scope>NUCLEOTIDE SEQUENCE [LARGE SCALE GENOMIC DNA]</scope>
    <source>
        <strain evidence="3">cv. Kellogg 1175</strain>
        <tissue evidence="2">Leaf</tissue>
    </source>
</reference>
<dbReference type="PANTHER" id="PTHR45642:SF56">
    <property type="entry name" value="GDSL ESTERASE_LIPASE EXL3"/>
    <property type="match status" value="1"/>
</dbReference>
<dbReference type="PANTHER" id="PTHR45642">
    <property type="entry name" value="GDSL ESTERASE/LIPASE EXL3"/>
    <property type="match status" value="1"/>
</dbReference>
<gene>
    <name evidence="2" type="ORF">BAE44_0014817</name>
</gene>
<organism evidence="2 3">
    <name type="scientific">Dichanthelium oligosanthes</name>
    <dbReference type="NCBI Taxonomy" id="888268"/>
    <lineage>
        <taxon>Eukaryota</taxon>
        <taxon>Viridiplantae</taxon>
        <taxon>Streptophyta</taxon>
        <taxon>Embryophyta</taxon>
        <taxon>Tracheophyta</taxon>
        <taxon>Spermatophyta</taxon>
        <taxon>Magnoliopsida</taxon>
        <taxon>Liliopsida</taxon>
        <taxon>Poales</taxon>
        <taxon>Poaceae</taxon>
        <taxon>PACMAD clade</taxon>
        <taxon>Panicoideae</taxon>
        <taxon>Panicodae</taxon>
        <taxon>Paniceae</taxon>
        <taxon>Dichantheliinae</taxon>
        <taxon>Dichanthelium</taxon>
    </lineage>
</organism>
<dbReference type="GO" id="GO:0016788">
    <property type="term" value="F:hydrolase activity, acting on ester bonds"/>
    <property type="evidence" value="ECO:0007669"/>
    <property type="project" value="InterPro"/>
</dbReference>
<dbReference type="EMBL" id="LWDX02040447">
    <property type="protein sequence ID" value="OEL24164.1"/>
    <property type="molecule type" value="Genomic_DNA"/>
</dbReference>
<dbReference type="InterPro" id="IPR036514">
    <property type="entry name" value="SGNH_hydro_sf"/>
</dbReference>
<keyword evidence="3" id="KW-1185">Reference proteome</keyword>
<evidence type="ECO:0000313" key="2">
    <source>
        <dbReference type="EMBL" id="OEL24164.1"/>
    </source>
</evidence>
<sequence length="237" mass="26254">LGIKEQLPPYLADNLQPNDLITGVAFASGGSGYDPLTSTLSTARSSAEQLELFHDYKKKLVPLRRHEYDLPSPSYMDFLVSSAINFTTTLSDMGAKKIGIVGAPPLGCCPSQITLGGSPSRECEPSRNQASLLFNSKISKEIDRLNAERNGYGLKFVYIDIYYNLLDLIQNPDFYGFKEVNEGCCGSTVLSAAIFIAYHNACPNAIDYIFWDGFHPTEKAYSIVVDKLIQQNRKYLV</sequence>
<evidence type="ECO:0000256" key="1">
    <source>
        <dbReference type="ARBA" id="ARBA00008668"/>
    </source>
</evidence>
<dbReference type="InterPro" id="IPR001087">
    <property type="entry name" value="GDSL"/>
</dbReference>
<dbReference type="AlphaFoldDB" id="A0A1E5VGJ0"/>
<protein>
    <submittedName>
        <fullName evidence="2">GDSL esterase/lipase EXL3</fullName>
    </submittedName>
</protein>
<dbReference type="Gene3D" id="3.40.50.1110">
    <property type="entry name" value="SGNH hydrolase"/>
    <property type="match status" value="1"/>
</dbReference>
<dbReference type="OrthoDB" id="1600564at2759"/>
<comment type="similarity">
    <text evidence="1">Belongs to the 'GDSL' lipolytic enzyme family.</text>
</comment>
<evidence type="ECO:0000313" key="3">
    <source>
        <dbReference type="Proteomes" id="UP000095767"/>
    </source>
</evidence>